<keyword evidence="4" id="KW-1185">Reference proteome</keyword>
<accession>A0A7J7CUQ9</accession>
<dbReference type="SUPFAM" id="SSF53474">
    <property type="entry name" value="alpha/beta-Hydrolases"/>
    <property type="match status" value="1"/>
</dbReference>
<protein>
    <submittedName>
        <fullName evidence="3">Serine carboxypeptidase-like 45</fullName>
    </submittedName>
</protein>
<dbReference type="Gene3D" id="3.40.50.11320">
    <property type="match status" value="1"/>
</dbReference>
<feature type="signal peptide" evidence="2">
    <location>
        <begin position="1"/>
        <end position="24"/>
    </location>
</feature>
<dbReference type="Pfam" id="PF00450">
    <property type="entry name" value="Peptidase_S10"/>
    <property type="match status" value="1"/>
</dbReference>
<evidence type="ECO:0000313" key="3">
    <source>
        <dbReference type="EMBL" id="KAF5737626.1"/>
    </source>
</evidence>
<dbReference type="GO" id="GO:0004185">
    <property type="term" value="F:serine-type carboxypeptidase activity"/>
    <property type="evidence" value="ECO:0007669"/>
    <property type="project" value="InterPro"/>
</dbReference>
<organism evidence="3 4">
    <name type="scientific">Tripterygium wilfordii</name>
    <name type="common">Thunder God vine</name>
    <dbReference type="NCBI Taxonomy" id="458696"/>
    <lineage>
        <taxon>Eukaryota</taxon>
        <taxon>Viridiplantae</taxon>
        <taxon>Streptophyta</taxon>
        <taxon>Embryophyta</taxon>
        <taxon>Tracheophyta</taxon>
        <taxon>Spermatophyta</taxon>
        <taxon>Magnoliopsida</taxon>
        <taxon>eudicotyledons</taxon>
        <taxon>Gunneridae</taxon>
        <taxon>Pentapetalae</taxon>
        <taxon>rosids</taxon>
        <taxon>fabids</taxon>
        <taxon>Celastrales</taxon>
        <taxon>Celastraceae</taxon>
        <taxon>Tripterygium</taxon>
    </lineage>
</organism>
<feature type="chain" id="PRO_5029531519" evidence="2">
    <location>
        <begin position="25"/>
        <end position="465"/>
    </location>
</feature>
<dbReference type="InterPro" id="IPR001563">
    <property type="entry name" value="Peptidase_S10"/>
</dbReference>
<dbReference type="GO" id="GO:0005773">
    <property type="term" value="C:vacuole"/>
    <property type="evidence" value="ECO:0007669"/>
    <property type="project" value="TreeGrafter"/>
</dbReference>
<dbReference type="Gene3D" id="3.40.50.1820">
    <property type="entry name" value="alpha/beta hydrolase"/>
    <property type="match status" value="1"/>
</dbReference>
<dbReference type="OrthoDB" id="443318at2759"/>
<dbReference type="PANTHER" id="PTHR11802:SF399">
    <property type="entry name" value="CARBOXYPEPTIDASE"/>
    <property type="match status" value="1"/>
</dbReference>
<evidence type="ECO:0000256" key="1">
    <source>
        <dbReference type="ARBA" id="ARBA00009431"/>
    </source>
</evidence>
<dbReference type="AlphaFoldDB" id="A0A7J7CUQ9"/>
<sequence>MQNHTWMIAVMVCAIFFHTCFVSGDPTEDFKIERLPDQPNVTFQQYSGYVYVDSAKTRALFFYFVEAETQPESKPLVLWLDGGPPCSAVGQGVFIEHGPFRPKGDILTKNEYSWNRVANMLYLDAPAGAGFSYSTNESYYNYLNDDMTAQDSLEFLNGWFAIFSKYKEYDFYIGGESYGPHFVIPLAKLIVDKKLPYKLKGLALGNPLLEFNTDLNARDLYYWSHGLISDDVYHRTLTVCNTSQYWRESLRGNISEACNATFNLSVQQRDVVNLYEVTGDNCLSSDTSQSQRDDLNLGRKTKIFGTYVDLCASDTVTKYLNREDVKKALHAKLVGFTSWALCSDEEVVRYDDRDAQIPMDGLLGSLVKSGHRTLVYSGDQDAVLPFFGTRTLVDGIANALNLNTTTPYRTWYEGRQVAGWTQSYDDGLLTFATIRKGNHQAPYNQPARSLTLFEAYLAGKPPPEQ</sequence>
<evidence type="ECO:0000256" key="2">
    <source>
        <dbReference type="SAM" id="SignalP"/>
    </source>
</evidence>
<dbReference type="FunFam" id="3.40.50.1820:FF:000453">
    <property type="entry name" value="Carboxypeptidase"/>
    <property type="match status" value="1"/>
</dbReference>
<dbReference type="PRINTS" id="PR00724">
    <property type="entry name" value="CRBOXYPTASEC"/>
</dbReference>
<keyword evidence="3" id="KW-0121">Carboxypeptidase</keyword>
<dbReference type="InterPro" id="IPR029058">
    <property type="entry name" value="AB_hydrolase_fold"/>
</dbReference>
<dbReference type="InParanoid" id="A0A7J7CUQ9"/>
<dbReference type="Proteomes" id="UP000593562">
    <property type="component" value="Unassembled WGS sequence"/>
</dbReference>
<keyword evidence="3" id="KW-0378">Hydrolase</keyword>
<comment type="caution">
    <text evidence="3">The sequence shown here is derived from an EMBL/GenBank/DDBJ whole genome shotgun (WGS) entry which is preliminary data.</text>
</comment>
<name>A0A7J7CUQ9_TRIWF</name>
<reference evidence="3 4" key="1">
    <citation type="journal article" date="2020" name="Nat. Commun.">
        <title>Genome of Tripterygium wilfordii and identification of cytochrome P450 involved in triptolide biosynthesis.</title>
        <authorList>
            <person name="Tu L."/>
            <person name="Su P."/>
            <person name="Zhang Z."/>
            <person name="Gao L."/>
            <person name="Wang J."/>
            <person name="Hu T."/>
            <person name="Zhou J."/>
            <person name="Zhang Y."/>
            <person name="Zhao Y."/>
            <person name="Liu Y."/>
            <person name="Song Y."/>
            <person name="Tong Y."/>
            <person name="Lu Y."/>
            <person name="Yang J."/>
            <person name="Xu C."/>
            <person name="Jia M."/>
            <person name="Peters R.J."/>
            <person name="Huang L."/>
            <person name="Gao W."/>
        </authorList>
    </citation>
    <scope>NUCLEOTIDE SEQUENCE [LARGE SCALE GENOMIC DNA]</scope>
    <source>
        <strain evidence="4">cv. XIE 37</strain>
        <tissue evidence="3">Leaf</tissue>
    </source>
</reference>
<dbReference type="GO" id="GO:0006508">
    <property type="term" value="P:proteolysis"/>
    <property type="evidence" value="ECO:0007669"/>
    <property type="project" value="InterPro"/>
</dbReference>
<dbReference type="Gene3D" id="6.10.250.940">
    <property type="match status" value="1"/>
</dbReference>
<dbReference type="EMBL" id="JAAARO010000013">
    <property type="protein sequence ID" value="KAF5737626.1"/>
    <property type="molecule type" value="Genomic_DNA"/>
</dbReference>
<keyword evidence="3" id="KW-0645">Protease</keyword>
<comment type="similarity">
    <text evidence="1">Belongs to the peptidase S10 family.</text>
</comment>
<gene>
    <name evidence="3" type="ORF">HS088_TW13G00513</name>
</gene>
<proteinExistence type="inferred from homology"/>
<evidence type="ECO:0000313" key="4">
    <source>
        <dbReference type="Proteomes" id="UP000593562"/>
    </source>
</evidence>
<dbReference type="PANTHER" id="PTHR11802">
    <property type="entry name" value="SERINE PROTEASE FAMILY S10 SERINE CARBOXYPEPTIDASE"/>
    <property type="match status" value="1"/>
</dbReference>
<keyword evidence="2" id="KW-0732">Signal</keyword>